<comment type="caution">
    <text evidence="11">The sequence shown here is derived from an EMBL/GenBank/DDBJ whole genome shotgun (WGS) entry which is preliminary data.</text>
</comment>
<feature type="transmembrane region" description="Helical" evidence="9">
    <location>
        <begin position="101"/>
        <end position="122"/>
    </location>
</feature>
<dbReference type="EMBL" id="JARBDR010000640">
    <property type="protein sequence ID" value="KAJ8309750.1"/>
    <property type="molecule type" value="Genomic_DNA"/>
</dbReference>
<evidence type="ECO:0000259" key="10">
    <source>
        <dbReference type="PROSITE" id="PS51837"/>
    </source>
</evidence>
<evidence type="ECO:0000256" key="9">
    <source>
        <dbReference type="SAM" id="Phobius"/>
    </source>
</evidence>
<evidence type="ECO:0000256" key="4">
    <source>
        <dbReference type="ARBA" id="ARBA00005975"/>
    </source>
</evidence>
<evidence type="ECO:0000256" key="8">
    <source>
        <dbReference type="SAM" id="MobiDB-lite"/>
    </source>
</evidence>
<keyword evidence="12" id="KW-1185">Reference proteome</keyword>
<dbReference type="InterPro" id="IPR037519">
    <property type="entry name" value="LITAF_fam"/>
</dbReference>
<feature type="compositionally biased region" description="Low complexity" evidence="8">
    <location>
        <begin position="15"/>
        <end position="40"/>
    </location>
</feature>
<evidence type="ECO:0000256" key="6">
    <source>
        <dbReference type="ARBA" id="ARBA00022833"/>
    </source>
</evidence>
<keyword evidence="7 9" id="KW-0472">Membrane</keyword>
<dbReference type="InterPro" id="IPR006629">
    <property type="entry name" value="LITAF"/>
</dbReference>
<feature type="compositionally biased region" description="Low complexity" evidence="8">
    <location>
        <begin position="48"/>
        <end position="59"/>
    </location>
</feature>
<dbReference type="SMART" id="SM00714">
    <property type="entry name" value="LITAF"/>
    <property type="match status" value="1"/>
</dbReference>
<keyword evidence="6" id="KW-0862">Zinc</keyword>
<evidence type="ECO:0000256" key="1">
    <source>
        <dbReference type="ARBA" id="ARBA00004414"/>
    </source>
</evidence>
<dbReference type="PANTHER" id="PTHR23292:SF6">
    <property type="entry name" value="FI16602P1-RELATED"/>
    <property type="match status" value="1"/>
</dbReference>
<feature type="domain" description="LITAF" evidence="10">
    <location>
        <begin position="63"/>
        <end position="152"/>
    </location>
</feature>
<evidence type="ECO:0000313" key="11">
    <source>
        <dbReference type="EMBL" id="KAJ8309750.1"/>
    </source>
</evidence>
<dbReference type="PROSITE" id="PS51837">
    <property type="entry name" value="LITAF"/>
    <property type="match status" value="1"/>
</dbReference>
<sequence length="154" mass="16588">MKQPEDSGPQGQGAPQVYPGQQNQPYPQQQGGPPSYAQPYQQPPPVQGQPYPQGQPGYTVVTVPPPAVSVGVSFRESPVRTQCQACHADVMTSVEYESGMMTWLACLGICGVGLIVPCAWLGCCFIPFCVNACKDAIHRCPNCQAEVGRYKRMG</sequence>
<evidence type="ECO:0000256" key="7">
    <source>
        <dbReference type="ARBA" id="ARBA00023136"/>
    </source>
</evidence>
<feature type="region of interest" description="Disordered" evidence="8">
    <location>
        <begin position="1"/>
        <end position="59"/>
    </location>
</feature>
<name>A0ABQ9F2D1_TEGGR</name>
<dbReference type="PANTHER" id="PTHR23292">
    <property type="entry name" value="LIPOPOLYSACCHARIDE-INDUCED TUMOR NECROSIS FACTOR-ALPHA FACTOR"/>
    <property type="match status" value="1"/>
</dbReference>
<comment type="similarity">
    <text evidence="4">Belongs to the CDIP1/LITAF family.</text>
</comment>
<organism evidence="11 12">
    <name type="scientific">Tegillarca granosa</name>
    <name type="common">Malaysian cockle</name>
    <name type="synonym">Anadara granosa</name>
    <dbReference type="NCBI Taxonomy" id="220873"/>
    <lineage>
        <taxon>Eukaryota</taxon>
        <taxon>Metazoa</taxon>
        <taxon>Spiralia</taxon>
        <taxon>Lophotrochozoa</taxon>
        <taxon>Mollusca</taxon>
        <taxon>Bivalvia</taxon>
        <taxon>Autobranchia</taxon>
        <taxon>Pteriomorphia</taxon>
        <taxon>Arcoida</taxon>
        <taxon>Arcoidea</taxon>
        <taxon>Arcidae</taxon>
        <taxon>Tegillarca</taxon>
    </lineage>
</organism>
<protein>
    <recommendedName>
        <fullName evidence="10">LITAF domain-containing protein</fullName>
    </recommendedName>
</protein>
<evidence type="ECO:0000256" key="5">
    <source>
        <dbReference type="ARBA" id="ARBA00022723"/>
    </source>
</evidence>
<proteinExistence type="inferred from homology"/>
<gene>
    <name evidence="11" type="ORF">KUTeg_011615</name>
</gene>
<comment type="subcellular location">
    <subcellularLocation>
        <location evidence="2">Endosome membrane</location>
        <topology evidence="2">Peripheral membrane protein</topology>
    </subcellularLocation>
    <subcellularLocation>
        <location evidence="1">Late endosome membrane</location>
    </subcellularLocation>
    <subcellularLocation>
        <location evidence="3">Lysosome membrane</location>
        <topology evidence="3">Peripheral membrane protein</topology>
        <orientation evidence="3">Cytoplasmic side</orientation>
    </subcellularLocation>
</comment>
<keyword evidence="9" id="KW-0812">Transmembrane</keyword>
<keyword evidence="9" id="KW-1133">Transmembrane helix</keyword>
<reference evidence="11 12" key="1">
    <citation type="submission" date="2022-12" db="EMBL/GenBank/DDBJ databases">
        <title>Chromosome-level genome of Tegillarca granosa.</title>
        <authorList>
            <person name="Kim J."/>
        </authorList>
    </citation>
    <scope>NUCLEOTIDE SEQUENCE [LARGE SCALE GENOMIC DNA]</scope>
    <source>
        <strain evidence="11">Teg-2019</strain>
        <tissue evidence="11">Adductor muscle</tissue>
    </source>
</reference>
<dbReference type="Proteomes" id="UP001217089">
    <property type="component" value="Unassembled WGS sequence"/>
</dbReference>
<evidence type="ECO:0000313" key="12">
    <source>
        <dbReference type="Proteomes" id="UP001217089"/>
    </source>
</evidence>
<dbReference type="Pfam" id="PF10601">
    <property type="entry name" value="zf-LITAF-like"/>
    <property type="match status" value="1"/>
</dbReference>
<accession>A0ABQ9F2D1</accession>
<keyword evidence="5" id="KW-0479">Metal-binding</keyword>
<evidence type="ECO:0000256" key="3">
    <source>
        <dbReference type="ARBA" id="ARBA00004630"/>
    </source>
</evidence>
<evidence type="ECO:0000256" key="2">
    <source>
        <dbReference type="ARBA" id="ARBA00004481"/>
    </source>
</evidence>